<reference evidence="1 2" key="1">
    <citation type="submission" date="2018-09" db="EMBL/GenBank/DDBJ databases">
        <title>Genomic investigation of the strawberry pathogen Phytophthora fragariae indicates pathogenicity is determined by transcriptional variation in three key races.</title>
        <authorList>
            <person name="Adams T.M."/>
            <person name="Armitage A.D."/>
            <person name="Sobczyk M.K."/>
            <person name="Bates H.J."/>
            <person name="Dunwell J.M."/>
            <person name="Nellist C.F."/>
            <person name="Harrison R.J."/>
        </authorList>
    </citation>
    <scope>NUCLEOTIDE SEQUENCE [LARGE SCALE GENOMIC DNA]</scope>
    <source>
        <strain evidence="1 2">BC-23</strain>
    </source>
</reference>
<protein>
    <submittedName>
        <fullName evidence="1">Uncharacterized protein</fullName>
    </submittedName>
</protein>
<gene>
    <name evidence="1" type="ORF">PF004_g11583</name>
</gene>
<accession>A0A6G0NXJ2</accession>
<sequence length="133" mass="14806">MITGEDQANVTFSIESSVEPRILEHLARYVLRRTKNEVTKNALRAEMEREDGSMMNNHVPDVAKLFAEELKMDLREPDIEVRIETTAGPLNIAQGSCLVLDGDEDEFLLGSATMKDIGIDVNGFLEKLAGDLQ</sequence>
<dbReference type="AlphaFoldDB" id="A0A6G0NXJ2"/>
<dbReference type="EMBL" id="QXGC01000639">
    <property type="protein sequence ID" value="KAE9226648.1"/>
    <property type="molecule type" value="Genomic_DNA"/>
</dbReference>
<evidence type="ECO:0000313" key="2">
    <source>
        <dbReference type="Proteomes" id="UP000476176"/>
    </source>
</evidence>
<proteinExistence type="predicted"/>
<organism evidence="1 2">
    <name type="scientific">Phytophthora fragariae</name>
    <dbReference type="NCBI Taxonomy" id="53985"/>
    <lineage>
        <taxon>Eukaryota</taxon>
        <taxon>Sar</taxon>
        <taxon>Stramenopiles</taxon>
        <taxon>Oomycota</taxon>
        <taxon>Peronosporomycetes</taxon>
        <taxon>Peronosporales</taxon>
        <taxon>Peronosporaceae</taxon>
        <taxon>Phytophthora</taxon>
    </lineage>
</organism>
<evidence type="ECO:0000313" key="1">
    <source>
        <dbReference type="EMBL" id="KAE9226648.1"/>
    </source>
</evidence>
<comment type="caution">
    <text evidence="1">The sequence shown here is derived from an EMBL/GenBank/DDBJ whole genome shotgun (WGS) entry which is preliminary data.</text>
</comment>
<name>A0A6G0NXJ2_9STRA</name>
<dbReference type="Proteomes" id="UP000476176">
    <property type="component" value="Unassembled WGS sequence"/>
</dbReference>